<feature type="chain" id="PRO_5045394583" evidence="9">
    <location>
        <begin position="26"/>
        <end position="441"/>
    </location>
</feature>
<reference evidence="12 13" key="1">
    <citation type="journal article" date="2022" name="Int. J. Syst. Evol. Microbiol.">
        <title>Neobacillus kokaensis sp. nov., isolated from soil.</title>
        <authorList>
            <person name="Yuki K."/>
            <person name="Matsubara H."/>
            <person name="Yamaguchi S."/>
        </authorList>
    </citation>
    <scope>NUCLEOTIDE SEQUENCE [LARGE SCALE GENOMIC DNA]</scope>
    <source>
        <strain evidence="12 13">LOB 377</strain>
    </source>
</reference>
<evidence type="ECO:0000256" key="8">
    <source>
        <dbReference type="SAM" id="MobiDB-lite"/>
    </source>
</evidence>
<gene>
    <name evidence="12" type="primary">lytF</name>
    <name evidence="12" type="ORF">AM1BK_22590</name>
</gene>
<evidence type="ECO:0000313" key="13">
    <source>
        <dbReference type="Proteomes" id="UP000637074"/>
    </source>
</evidence>
<dbReference type="Gene3D" id="3.10.350.10">
    <property type="entry name" value="LysM domain"/>
    <property type="match status" value="4"/>
</dbReference>
<comment type="caution">
    <text evidence="12">The sequence shown here is derived from an EMBL/GenBank/DDBJ whole genome shotgun (WGS) entry which is preliminary data.</text>
</comment>
<dbReference type="PANTHER" id="PTHR33734">
    <property type="entry name" value="LYSM DOMAIN-CONTAINING GPI-ANCHORED PROTEIN 2"/>
    <property type="match status" value="1"/>
</dbReference>
<evidence type="ECO:0000256" key="9">
    <source>
        <dbReference type="SAM" id="SignalP"/>
    </source>
</evidence>
<feature type="domain" description="LysM" evidence="10">
    <location>
        <begin position="171"/>
        <end position="214"/>
    </location>
</feature>
<evidence type="ECO:0000256" key="4">
    <source>
        <dbReference type="ARBA" id="ARBA00022737"/>
    </source>
</evidence>
<sequence length="441" mass="46838">MKKTIVRTLSTAALLSIAYAGSAHAATYKVQEGDSLSKIASKYHTSVAQIKKLNGLNSDLIHINQTLQVSAAVKHTQASKSATYTVVKGDALVKIANRFDVTIGELKQWNKLNSDMIYIGQVLKVSNSSGSAITTASKKPAVAKPVVKPAAAKPSAKPAASKPAARPAATAVYTVKSGDYLGKIAAKYDTSVASLMSLNGLKSDFIRVGDKLKVPAKTAPQAAAKPAVKPVTKPAPQAPARPAAPAENPGKTANYRVVSGDTLGKIAVQFDTTIQNVKSLNNLTSDIIYVGQTLKVPSQAGTSKPTEAVAKPESVEQPSNAALSQKAISIAKDLIGVPYVWGGNTPDGFDCSGFIYYVYKNSGKSLLRTSAAGYYARAYYVDKPQPGDLVFFENTYKKGISHLGIYLGNNQFIHASDIGVAISNLDNPYYKAHFEGFKRFY</sequence>
<evidence type="ECO:0000256" key="2">
    <source>
        <dbReference type="ARBA" id="ARBA00022670"/>
    </source>
</evidence>
<feature type="domain" description="LysM" evidence="10">
    <location>
        <begin position="253"/>
        <end position="296"/>
    </location>
</feature>
<dbReference type="InterPro" id="IPR018392">
    <property type="entry name" value="LysM"/>
</dbReference>
<accession>A0ABQ3N3S8</accession>
<evidence type="ECO:0000256" key="1">
    <source>
        <dbReference type="ARBA" id="ARBA00007074"/>
    </source>
</evidence>
<dbReference type="PROSITE" id="PS51782">
    <property type="entry name" value="LYSM"/>
    <property type="match status" value="4"/>
</dbReference>
<keyword evidence="3 9" id="KW-0732">Signal</keyword>
<comment type="similarity">
    <text evidence="1">Belongs to the peptidase C40 family.</text>
</comment>
<keyword evidence="13" id="KW-1185">Reference proteome</keyword>
<feature type="domain" description="NlpC/P60" evidence="11">
    <location>
        <begin position="321"/>
        <end position="441"/>
    </location>
</feature>
<keyword evidence="5" id="KW-0378">Hydrolase</keyword>
<organism evidence="12 13">
    <name type="scientific">Neobacillus kokaensis</name>
    <dbReference type="NCBI Taxonomy" id="2759023"/>
    <lineage>
        <taxon>Bacteria</taxon>
        <taxon>Bacillati</taxon>
        <taxon>Bacillota</taxon>
        <taxon>Bacilli</taxon>
        <taxon>Bacillales</taxon>
        <taxon>Bacillaceae</taxon>
        <taxon>Neobacillus</taxon>
    </lineage>
</organism>
<dbReference type="InterPro" id="IPR000064">
    <property type="entry name" value="NLP_P60_dom"/>
</dbReference>
<name>A0ABQ3N3S8_9BACI</name>
<evidence type="ECO:0000259" key="10">
    <source>
        <dbReference type="PROSITE" id="PS51782"/>
    </source>
</evidence>
<evidence type="ECO:0000256" key="7">
    <source>
        <dbReference type="ARBA" id="ARBA00023316"/>
    </source>
</evidence>
<dbReference type="CDD" id="cd00118">
    <property type="entry name" value="LysM"/>
    <property type="match status" value="4"/>
</dbReference>
<dbReference type="Pfam" id="PF01476">
    <property type="entry name" value="LysM"/>
    <property type="match status" value="4"/>
</dbReference>
<dbReference type="Gene3D" id="3.90.1720.10">
    <property type="entry name" value="endopeptidase domain like (from Nostoc punctiforme)"/>
    <property type="match status" value="1"/>
</dbReference>
<dbReference type="PANTHER" id="PTHR33734:SF22">
    <property type="entry name" value="MEMBRANE-BOUND LYTIC MUREIN TRANSGLYCOSYLASE D"/>
    <property type="match status" value="1"/>
</dbReference>
<feature type="domain" description="LysM" evidence="10">
    <location>
        <begin position="82"/>
        <end position="125"/>
    </location>
</feature>
<dbReference type="SMART" id="SM00257">
    <property type="entry name" value="LysM"/>
    <property type="match status" value="4"/>
</dbReference>
<dbReference type="EMBL" id="BNDS01000008">
    <property type="protein sequence ID" value="GHH98716.1"/>
    <property type="molecule type" value="Genomic_DNA"/>
</dbReference>
<keyword evidence="4" id="KW-0677">Repeat</keyword>
<keyword evidence="2" id="KW-0645">Protease</keyword>
<dbReference type="PROSITE" id="PS51935">
    <property type="entry name" value="NLPC_P60"/>
    <property type="match status" value="1"/>
</dbReference>
<dbReference type="Pfam" id="PF00877">
    <property type="entry name" value="NLPC_P60"/>
    <property type="match status" value="1"/>
</dbReference>
<proteinExistence type="inferred from homology"/>
<feature type="domain" description="LysM" evidence="10">
    <location>
        <begin position="26"/>
        <end position="69"/>
    </location>
</feature>
<evidence type="ECO:0000313" key="12">
    <source>
        <dbReference type="EMBL" id="GHH98716.1"/>
    </source>
</evidence>
<keyword evidence="7" id="KW-0961">Cell wall biogenesis/degradation</keyword>
<dbReference type="SUPFAM" id="SSF54106">
    <property type="entry name" value="LysM domain"/>
    <property type="match status" value="4"/>
</dbReference>
<dbReference type="InterPro" id="IPR036779">
    <property type="entry name" value="LysM_dom_sf"/>
</dbReference>
<dbReference type="InterPro" id="IPR038765">
    <property type="entry name" value="Papain-like_cys_pep_sf"/>
</dbReference>
<protein>
    <submittedName>
        <fullName evidence="12">Peptidoglycan endopeptidase LytF</fullName>
    </submittedName>
</protein>
<feature type="signal peptide" evidence="9">
    <location>
        <begin position="1"/>
        <end position="25"/>
    </location>
</feature>
<feature type="region of interest" description="Disordered" evidence="8">
    <location>
        <begin position="220"/>
        <end position="252"/>
    </location>
</feature>
<evidence type="ECO:0000256" key="5">
    <source>
        <dbReference type="ARBA" id="ARBA00022801"/>
    </source>
</evidence>
<feature type="compositionally biased region" description="Low complexity" evidence="8">
    <location>
        <begin position="220"/>
        <end position="249"/>
    </location>
</feature>
<dbReference type="SUPFAM" id="SSF54001">
    <property type="entry name" value="Cysteine proteinases"/>
    <property type="match status" value="1"/>
</dbReference>
<evidence type="ECO:0000256" key="3">
    <source>
        <dbReference type="ARBA" id="ARBA00022729"/>
    </source>
</evidence>
<dbReference type="Proteomes" id="UP000637074">
    <property type="component" value="Unassembled WGS sequence"/>
</dbReference>
<keyword evidence="6" id="KW-0788">Thiol protease</keyword>
<evidence type="ECO:0000256" key="6">
    <source>
        <dbReference type="ARBA" id="ARBA00022807"/>
    </source>
</evidence>
<evidence type="ECO:0000259" key="11">
    <source>
        <dbReference type="PROSITE" id="PS51935"/>
    </source>
</evidence>